<feature type="region of interest" description="Disordered" evidence="6">
    <location>
        <begin position="215"/>
        <end position="238"/>
    </location>
</feature>
<keyword evidence="2 7" id="KW-0575">Peroxidase</keyword>
<gene>
    <name evidence="7" type="ORF">J057_16710</name>
</gene>
<keyword evidence="3" id="KW-0479">Metal-binding</keyword>
<name>N6WW41_9GAMM</name>
<evidence type="ECO:0000256" key="2">
    <source>
        <dbReference type="ARBA" id="ARBA00022559"/>
    </source>
</evidence>
<dbReference type="InterPro" id="IPR006314">
    <property type="entry name" value="Dyp_peroxidase"/>
</dbReference>
<dbReference type="PANTHER" id="PTHR30521">
    <property type="entry name" value="DEFERROCHELATASE/PEROXIDASE"/>
    <property type="match status" value="1"/>
</dbReference>
<dbReference type="GO" id="GO:0005829">
    <property type="term" value="C:cytosol"/>
    <property type="evidence" value="ECO:0007669"/>
    <property type="project" value="TreeGrafter"/>
</dbReference>
<keyword evidence="4" id="KW-0560">Oxidoreductase</keyword>
<reference evidence="7 8" key="1">
    <citation type="journal article" date="2013" name="Genome Announc.">
        <title>Genome Sequence of the Polycyclic Aromatic Hydrocarbon-Degrading Bacterium Strain Marinobacter nanhaiticus D15-8WT.</title>
        <authorList>
            <person name="Cui Z."/>
            <person name="Gao W."/>
            <person name="Li Q."/>
            <person name="Xu G."/>
            <person name="Zheng L."/>
        </authorList>
    </citation>
    <scope>NUCLEOTIDE SEQUENCE [LARGE SCALE GENOMIC DNA]</scope>
    <source>
        <strain evidence="7 8">D15-8W</strain>
    </source>
</reference>
<proteinExistence type="predicted"/>
<keyword evidence="5" id="KW-0408">Iron</keyword>
<dbReference type="eggNOG" id="COG2837">
    <property type="taxonomic scope" value="Bacteria"/>
</dbReference>
<dbReference type="NCBIfam" id="TIGR01413">
    <property type="entry name" value="Dyp_perox_fam"/>
    <property type="match status" value="1"/>
</dbReference>
<dbReference type="GO" id="GO:0020037">
    <property type="term" value="F:heme binding"/>
    <property type="evidence" value="ECO:0007669"/>
    <property type="project" value="InterPro"/>
</dbReference>
<dbReference type="GO" id="GO:0046872">
    <property type="term" value="F:metal ion binding"/>
    <property type="evidence" value="ECO:0007669"/>
    <property type="project" value="UniProtKB-KW"/>
</dbReference>
<evidence type="ECO:0000313" key="7">
    <source>
        <dbReference type="EMBL" id="ENO13058.1"/>
    </source>
</evidence>
<protein>
    <submittedName>
        <fullName evidence="7">Dyp-type peroxidase</fullName>
    </submittedName>
</protein>
<dbReference type="RefSeq" id="WP_004581283.1">
    <property type="nucleotide sequence ID" value="NZ_AP028878.1"/>
</dbReference>
<dbReference type="PATRIC" id="fig|626887.3.peg.3340"/>
<evidence type="ECO:0000256" key="5">
    <source>
        <dbReference type="ARBA" id="ARBA00023004"/>
    </source>
</evidence>
<dbReference type="PANTHER" id="PTHR30521:SF5">
    <property type="entry name" value="BLR4509 PROTEIN"/>
    <property type="match status" value="1"/>
</dbReference>
<dbReference type="InterPro" id="IPR011008">
    <property type="entry name" value="Dimeric_a/b-barrel"/>
</dbReference>
<dbReference type="AlphaFoldDB" id="N6WW41"/>
<sequence length="481" mass="54400">MDVNGRVDFGDIQGLVVRGYGHLHAASYLLLRITDRPRSQAALRDLAGMVTYADLHPDDLATNLAVTHHGLVDLGIEQGILERFSNEFRSGMTTPHKRRILGDVAESAPEHWLWGGPETTQVDLLLMVFARDDALLKAHVQRLQDGIPDQGLELIAHLETFTLPDFREHFGFRDSIGQPYVAEFGRHGRRRPDPVPLGEFLLGYPNGYERYTDRPLIEPGEDPHDMLPPDPEGSSRKDLGLNGTYLVFRQLSQDVPGFWRAMMHQSQLHPEWEPIQLASKMVGRWPSGTALVQSPDKDRPEQEDKDDFLYHDADAEGLKCPLGAHIRRTHPRDSLEPEPGSEKSIAFSNRHRLLRRGRVYGPPYDISMDPSSILKNLEREDEPVARGLHFICLNANIGRQFEFVQHTWANNPNFNGLHHDPDPIIGARTAYGRPQEDFTIQRQPARCRLQGLPSFIQTRGGGYFFLPGRRALHYLLSGDAS</sequence>
<keyword evidence="8" id="KW-1185">Reference proteome</keyword>
<dbReference type="EMBL" id="APLQ01000014">
    <property type="protein sequence ID" value="ENO13058.1"/>
    <property type="molecule type" value="Genomic_DNA"/>
</dbReference>
<comment type="caution">
    <text evidence="7">The sequence shown here is derived from an EMBL/GenBank/DDBJ whole genome shotgun (WGS) entry which is preliminary data.</text>
</comment>
<dbReference type="SUPFAM" id="SSF54909">
    <property type="entry name" value="Dimeric alpha+beta barrel"/>
    <property type="match status" value="1"/>
</dbReference>
<dbReference type="GO" id="GO:0004601">
    <property type="term" value="F:peroxidase activity"/>
    <property type="evidence" value="ECO:0007669"/>
    <property type="project" value="UniProtKB-KW"/>
</dbReference>
<accession>N6WW41</accession>
<organism evidence="7 8">
    <name type="scientific">Marinobacter nanhaiticus D15-8W</name>
    <dbReference type="NCBI Taxonomy" id="626887"/>
    <lineage>
        <taxon>Bacteria</taxon>
        <taxon>Pseudomonadati</taxon>
        <taxon>Pseudomonadota</taxon>
        <taxon>Gammaproteobacteria</taxon>
        <taxon>Pseudomonadales</taxon>
        <taxon>Marinobacteraceae</taxon>
        <taxon>Marinobacter</taxon>
    </lineage>
</organism>
<evidence type="ECO:0000256" key="4">
    <source>
        <dbReference type="ARBA" id="ARBA00023002"/>
    </source>
</evidence>
<evidence type="ECO:0000256" key="6">
    <source>
        <dbReference type="SAM" id="MobiDB-lite"/>
    </source>
</evidence>
<dbReference type="HOGENOM" id="CLU_015125_2_1_6"/>
<comment type="cofactor">
    <cofactor evidence="1">
        <name>heme b</name>
        <dbReference type="ChEBI" id="CHEBI:60344"/>
    </cofactor>
</comment>
<dbReference type="PROSITE" id="PS51404">
    <property type="entry name" value="DYP_PEROXIDASE"/>
    <property type="match status" value="1"/>
</dbReference>
<dbReference type="OrthoDB" id="9781066at2"/>
<evidence type="ECO:0000313" key="8">
    <source>
        <dbReference type="Proteomes" id="UP000013165"/>
    </source>
</evidence>
<dbReference type="Proteomes" id="UP000013165">
    <property type="component" value="Unassembled WGS sequence"/>
</dbReference>
<evidence type="ECO:0000256" key="3">
    <source>
        <dbReference type="ARBA" id="ARBA00022723"/>
    </source>
</evidence>
<evidence type="ECO:0000256" key="1">
    <source>
        <dbReference type="ARBA" id="ARBA00001970"/>
    </source>
</evidence>
<dbReference type="STRING" id="626887.J057_16710"/>